<organism evidence="2 3">
    <name type="scientific">Hyaloperonospora arabidopsidis (strain Emoy2)</name>
    <name type="common">Downy mildew agent</name>
    <name type="synonym">Peronospora arabidopsidis</name>
    <dbReference type="NCBI Taxonomy" id="559515"/>
    <lineage>
        <taxon>Eukaryota</taxon>
        <taxon>Sar</taxon>
        <taxon>Stramenopiles</taxon>
        <taxon>Oomycota</taxon>
        <taxon>Peronosporomycetes</taxon>
        <taxon>Peronosporales</taxon>
        <taxon>Peronosporaceae</taxon>
        <taxon>Hyaloperonospora</taxon>
    </lineage>
</organism>
<dbReference type="Proteomes" id="UP000011713">
    <property type="component" value="Unassembled WGS sequence"/>
</dbReference>
<name>M4BA22_HYAAE</name>
<reference evidence="2" key="2">
    <citation type="submission" date="2015-06" db="UniProtKB">
        <authorList>
            <consortium name="EnsemblProtists"/>
        </authorList>
    </citation>
    <scope>IDENTIFICATION</scope>
    <source>
        <strain evidence="2">Emoy2</strain>
    </source>
</reference>
<feature type="region of interest" description="Disordered" evidence="1">
    <location>
        <begin position="85"/>
        <end position="108"/>
    </location>
</feature>
<evidence type="ECO:0000313" key="2">
    <source>
        <dbReference type="EnsemblProtists" id="HpaP803132"/>
    </source>
</evidence>
<keyword evidence="3" id="KW-1185">Reference proteome</keyword>
<reference evidence="3" key="1">
    <citation type="journal article" date="2010" name="Science">
        <title>Signatures of adaptation to obligate biotrophy in the Hyaloperonospora arabidopsidis genome.</title>
        <authorList>
            <person name="Baxter L."/>
            <person name="Tripathy S."/>
            <person name="Ishaque N."/>
            <person name="Boot N."/>
            <person name="Cabral A."/>
            <person name="Kemen E."/>
            <person name="Thines M."/>
            <person name="Ah-Fong A."/>
            <person name="Anderson R."/>
            <person name="Badejoko W."/>
            <person name="Bittner-Eddy P."/>
            <person name="Boore J.L."/>
            <person name="Chibucos M.C."/>
            <person name="Coates M."/>
            <person name="Dehal P."/>
            <person name="Delehaunty K."/>
            <person name="Dong S."/>
            <person name="Downton P."/>
            <person name="Dumas B."/>
            <person name="Fabro G."/>
            <person name="Fronick C."/>
            <person name="Fuerstenberg S.I."/>
            <person name="Fulton L."/>
            <person name="Gaulin E."/>
            <person name="Govers F."/>
            <person name="Hughes L."/>
            <person name="Humphray S."/>
            <person name="Jiang R.H."/>
            <person name="Judelson H."/>
            <person name="Kamoun S."/>
            <person name="Kyung K."/>
            <person name="Meijer H."/>
            <person name="Minx P."/>
            <person name="Morris P."/>
            <person name="Nelson J."/>
            <person name="Phuntumart V."/>
            <person name="Qutob D."/>
            <person name="Rehmany A."/>
            <person name="Rougon-Cardoso A."/>
            <person name="Ryden P."/>
            <person name="Torto-Alalibo T."/>
            <person name="Studholme D."/>
            <person name="Wang Y."/>
            <person name="Win J."/>
            <person name="Wood J."/>
            <person name="Clifton S.W."/>
            <person name="Rogers J."/>
            <person name="Van den Ackerveken G."/>
            <person name="Jones J.D."/>
            <person name="McDowell J.M."/>
            <person name="Beynon J."/>
            <person name="Tyler B.M."/>
        </authorList>
    </citation>
    <scope>NUCLEOTIDE SEQUENCE [LARGE SCALE GENOMIC DNA]</scope>
    <source>
        <strain evidence="3">Emoy2</strain>
    </source>
</reference>
<dbReference type="VEuPathDB" id="FungiDB:HpaG803132"/>
<protein>
    <submittedName>
        <fullName evidence="2">Uncharacterized protein</fullName>
    </submittedName>
</protein>
<dbReference type="InParanoid" id="M4BA22"/>
<dbReference type="AlphaFoldDB" id="M4BA22"/>
<accession>M4BA22</accession>
<sequence length="108" mass="12072">MRANPSDLFNVLGAIVASHGHGRRRHVVVTAHARRHRQHVRRQTSRATGPLALVLIVWQLRHKWRLDVWLAGSRGVTGDVKTTGDWSKCLTSSTGKDKDDGPVSLRTH</sequence>
<evidence type="ECO:0000313" key="3">
    <source>
        <dbReference type="Proteomes" id="UP000011713"/>
    </source>
</evidence>
<evidence type="ECO:0000256" key="1">
    <source>
        <dbReference type="SAM" id="MobiDB-lite"/>
    </source>
</evidence>
<dbReference type="EMBL" id="JH598048">
    <property type="status" value="NOT_ANNOTATED_CDS"/>
    <property type="molecule type" value="Genomic_DNA"/>
</dbReference>
<dbReference type="HOGENOM" id="CLU_2202079_0_0_1"/>
<proteinExistence type="predicted"/>
<dbReference type="EnsemblProtists" id="HpaT803132">
    <property type="protein sequence ID" value="HpaP803132"/>
    <property type="gene ID" value="HpaG803132"/>
</dbReference>